<dbReference type="Proteomes" id="UP000237968">
    <property type="component" value="Unassembled WGS sequence"/>
</dbReference>
<dbReference type="Pfam" id="PF13589">
    <property type="entry name" value="HATPase_c_3"/>
    <property type="match status" value="1"/>
</dbReference>
<name>A0A2S9Y7F3_9BACT</name>
<proteinExistence type="predicted"/>
<accession>A0A2S9Y7F3</accession>
<organism evidence="2 3">
    <name type="scientific">Enhygromyxa salina</name>
    <dbReference type="NCBI Taxonomy" id="215803"/>
    <lineage>
        <taxon>Bacteria</taxon>
        <taxon>Pseudomonadati</taxon>
        <taxon>Myxococcota</taxon>
        <taxon>Polyangia</taxon>
        <taxon>Nannocystales</taxon>
        <taxon>Nannocystaceae</taxon>
        <taxon>Enhygromyxa</taxon>
    </lineage>
</organism>
<comment type="caution">
    <text evidence="2">The sequence shown here is derived from an EMBL/GenBank/DDBJ whole genome shotgun (WGS) entry which is preliminary data.</text>
</comment>
<keyword evidence="3" id="KW-1185">Reference proteome</keyword>
<sequence length="564" mass="62286">MAASFAEPVGGVGPGEYPGAAVPQPEPLSVDDALDRLVNQFSDSMAFFRELIQNALDAGSEEVEVWFEHRPGPTDDLMVIHVDDWGAGMNREIIDTRLTRLFSSSKDGDLTKIGKFGIGFVSVFAIAPQAVSIDTSRDGEHWRIVFDEQRRFSLIRRDEPVEGTKIEIYKPASASEFEAFRTRASEVVRYWCKHVSGEIRVDGELINEPFDLELPCKVSRGRDDEQVVVGHPRDGEAFAGFYNRGLTLVEEPMIPGIAFKASSAKLEHTLTRDDVIREAGFTRLMAAVNELIAGELCELVFAKLDAAIRELTPDPAASPDDEQREWLEYLWDAARFHEQADHAVPVSPNAALFRSPSGALVGWQAVRKPKRRRVIIARGPSPLAELLEREGATVVWLPEPWIRGRALLDALAPDTVRLEQWCTALPPRDTDEAVRWQILASEVARLLDDWGAKIGGVRLGHLDYAQSSVAERVAITQAEFGEATALDDAGELGTGLFASRRVVVLNADHPTIRTIAALAQTEPELGAYLAVKAFFLGSRLDAETDEKLATLTHDRRILRVGARA</sequence>
<evidence type="ECO:0000313" key="2">
    <source>
        <dbReference type="EMBL" id="PRQ01033.1"/>
    </source>
</evidence>
<gene>
    <name evidence="2" type="ORF">ENSA5_27150</name>
</gene>
<protein>
    <submittedName>
        <fullName evidence="2">Heat shock protein 90</fullName>
    </submittedName>
</protein>
<dbReference type="NCBIfam" id="NF047352">
    <property type="entry name" value="P_loop_sacsin"/>
    <property type="match status" value="1"/>
</dbReference>
<evidence type="ECO:0000256" key="1">
    <source>
        <dbReference type="SAM" id="MobiDB-lite"/>
    </source>
</evidence>
<dbReference type="SUPFAM" id="SSF55874">
    <property type="entry name" value="ATPase domain of HSP90 chaperone/DNA topoisomerase II/histidine kinase"/>
    <property type="match status" value="1"/>
</dbReference>
<dbReference type="InterPro" id="IPR036890">
    <property type="entry name" value="HATPase_C_sf"/>
</dbReference>
<dbReference type="Gene3D" id="3.30.565.10">
    <property type="entry name" value="Histidine kinase-like ATPase, C-terminal domain"/>
    <property type="match status" value="1"/>
</dbReference>
<keyword evidence="2" id="KW-0346">Stress response</keyword>
<dbReference type="AlphaFoldDB" id="A0A2S9Y7F3"/>
<evidence type="ECO:0000313" key="3">
    <source>
        <dbReference type="Proteomes" id="UP000237968"/>
    </source>
</evidence>
<feature type="region of interest" description="Disordered" evidence="1">
    <location>
        <begin position="1"/>
        <end position="25"/>
    </location>
</feature>
<reference evidence="2 3" key="1">
    <citation type="submission" date="2018-03" db="EMBL/GenBank/DDBJ databases">
        <title>Draft Genome Sequences of the Obligatory Marine Myxobacteria Enhygromyxa salina SWB005.</title>
        <authorList>
            <person name="Poehlein A."/>
            <person name="Moghaddam J.A."/>
            <person name="Harms H."/>
            <person name="Alanjari M."/>
            <person name="Koenig G.M."/>
            <person name="Daniel R."/>
            <person name="Schaeberle T.F."/>
        </authorList>
    </citation>
    <scope>NUCLEOTIDE SEQUENCE [LARGE SCALE GENOMIC DNA]</scope>
    <source>
        <strain evidence="2 3">SWB005</strain>
    </source>
</reference>
<dbReference type="EMBL" id="PVNK01000136">
    <property type="protein sequence ID" value="PRQ01033.1"/>
    <property type="molecule type" value="Genomic_DNA"/>
</dbReference>